<dbReference type="InterPro" id="IPR015187">
    <property type="entry name" value="BRCA2_OB_1"/>
</dbReference>
<protein>
    <recommendedName>
        <fullName evidence="1">BRCA2 OB1 domain-containing protein</fullName>
    </recommendedName>
</protein>
<evidence type="ECO:0000313" key="2">
    <source>
        <dbReference type="EMBL" id="KTB30189.1"/>
    </source>
</evidence>
<organism evidence="2 3">
    <name type="scientific">Moniliophthora roreri</name>
    <name type="common">Frosty pod rot fungus</name>
    <name type="synonym">Monilia roreri</name>
    <dbReference type="NCBI Taxonomy" id="221103"/>
    <lineage>
        <taxon>Eukaryota</taxon>
        <taxon>Fungi</taxon>
        <taxon>Dikarya</taxon>
        <taxon>Basidiomycota</taxon>
        <taxon>Agaricomycotina</taxon>
        <taxon>Agaricomycetes</taxon>
        <taxon>Agaricomycetidae</taxon>
        <taxon>Agaricales</taxon>
        <taxon>Marasmiineae</taxon>
        <taxon>Marasmiaceae</taxon>
        <taxon>Moniliophthora</taxon>
    </lineage>
</organism>
<dbReference type="Gene3D" id="2.40.50.140">
    <property type="entry name" value="Nucleic acid-binding proteins"/>
    <property type="match status" value="3"/>
</dbReference>
<accession>A0A0W0F1J0</accession>
<dbReference type="PANTHER" id="PTHR11289:SF0">
    <property type="entry name" value="BREAST CANCER TYPE 2 SUSCEPTIBILITY PROTEIN"/>
    <property type="match status" value="1"/>
</dbReference>
<dbReference type="EMBL" id="LATX01002393">
    <property type="protein sequence ID" value="KTB30189.1"/>
    <property type="molecule type" value="Genomic_DNA"/>
</dbReference>
<dbReference type="AlphaFoldDB" id="A0A0W0F1J0"/>
<sequence>MAIATPAKKKVRSMFDLKLRPNRQTLLSSGLVPQRFTEQELKYYDLDYDELRRVTPETALYYNFYSGMVALDPGTESTERRRWSWNEIWNQLLYRYERELNMGIRPALRRITTHDSPAASPIVLCVSDIIWPPSQVANGQKIEPPPELEVTDGWYKLRARIDAPLIRAVEKGTLRIGRKIAIAGARARSISFHYIIRLIAQYHFLQLENERKDPVEVLEAYNSVKLIINGNASHLALWHTKLGFQKGPFISTLRSLTPDGGLVPIMDVIITQVHPIAYFEFSVDEKGKKRTEGPRNEAEEARCADQWKVKREAAGSRLREEHEKKIRRYLAYAERLEQKAGGSLRGNEPPDSIEDMYDELEEPDDAGPVLARASAHEAGWLAKHIRERVERDQDRARDEIEKELSDICPRRNLRCFRVVFIKDAQSNRRPANRKAQLTIWDVLDIQLSEGKPAGHFETGYRCIITNLMPSSQRAWMGHEPGSEVFLVTTRASRFQKLKS</sequence>
<dbReference type="GO" id="GO:0000724">
    <property type="term" value="P:double-strand break repair via homologous recombination"/>
    <property type="evidence" value="ECO:0007669"/>
    <property type="project" value="InterPro"/>
</dbReference>
<dbReference type="Proteomes" id="UP000054988">
    <property type="component" value="Unassembled WGS sequence"/>
</dbReference>
<dbReference type="Pfam" id="PF09103">
    <property type="entry name" value="BRCA-2_OB1"/>
    <property type="match status" value="1"/>
</dbReference>
<dbReference type="InterPro" id="IPR012340">
    <property type="entry name" value="NA-bd_OB-fold"/>
</dbReference>
<name>A0A0W0F1J0_MONRR</name>
<gene>
    <name evidence="2" type="ORF">WG66_17203</name>
</gene>
<dbReference type="InterPro" id="IPR015525">
    <property type="entry name" value="BRCA2"/>
</dbReference>
<proteinExistence type="predicted"/>
<feature type="domain" description="BRCA2 OB1" evidence="1">
    <location>
        <begin position="106"/>
        <end position="246"/>
    </location>
</feature>
<dbReference type="PANTHER" id="PTHR11289">
    <property type="entry name" value="BREAST CANCER TYPE 2 SUSCEPTIBILITY PROTEIN BRCA2"/>
    <property type="match status" value="1"/>
</dbReference>
<evidence type="ECO:0000313" key="3">
    <source>
        <dbReference type="Proteomes" id="UP000054988"/>
    </source>
</evidence>
<comment type="caution">
    <text evidence="2">The sequence shown here is derived from an EMBL/GenBank/DDBJ whole genome shotgun (WGS) entry which is preliminary data.</text>
</comment>
<dbReference type="GO" id="GO:0006355">
    <property type="term" value="P:regulation of DNA-templated transcription"/>
    <property type="evidence" value="ECO:0007669"/>
    <property type="project" value="TreeGrafter"/>
</dbReference>
<reference evidence="2 3" key="1">
    <citation type="submission" date="2015-12" db="EMBL/GenBank/DDBJ databases">
        <title>Draft genome sequence of Moniliophthora roreri, the causal agent of frosty pod rot of cacao.</title>
        <authorList>
            <person name="Aime M.C."/>
            <person name="Diaz-Valderrama J.R."/>
            <person name="Kijpornyongpan T."/>
            <person name="Phillips-Mora W."/>
        </authorList>
    </citation>
    <scope>NUCLEOTIDE SEQUENCE [LARGE SCALE GENOMIC DNA]</scope>
    <source>
        <strain evidence="2 3">MCA 2952</strain>
    </source>
</reference>
<dbReference type="SUPFAM" id="SSF50249">
    <property type="entry name" value="Nucleic acid-binding proteins"/>
    <property type="match status" value="2"/>
</dbReference>
<evidence type="ECO:0000259" key="1">
    <source>
        <dbReference type="Pfam" id="PF09103"/>
    </source>
</evidence>